<evidence type="ECO:0000313" key="2">
    <source>
        <dbReference type="Proteomes" id="UP001172386"/>
    </source>
</evidence>
<proteinExistence type="predicted"/>
<dbReference type="EMBL" id="JAPDRQ010000190">
    <property type="protein sequence ID" value="KAJ9652622.1"/>
    <property type="molecule type" value="Genomic_DNA"/>
</dbReference>
<comment type="caution">
    <text evidence="1">The sequence shown here is derived from an EMBL/GenBank/DDBJ whole genome shotgun (WGS) entry which is preliminary data.</text>
</comment>
<dbReference type="Proteomes" id="UP001172386">
    <property type="component" value="Unassembled WGS sequence"/>
</dbReference>
<sequence length="1247" mass="140552">MEKEKWRCDRCIKFDYICDLPESGMRWSIVDWIPEEGRGTQPAYKITQVPFVGRFNPLRNALQDNGPVAALPSDSGYASMNPNLGPKIDKADKDGLDAAKPEEALSMWDAQTLYSDEASVDTTRRDCFVEKFAETLFKDLAVVKINTEHANLLCNGLKELLAEFALRLNQQSSTAELRRALMFIHKYRIAVSRSFERMSSNEADEDVHEDRSPTEKMPLEEKIRLWRNRVTDDTILEPDLETNLNVSEDDGLIEVLDEFQDFEMYARLVSCQPSYGWLLSKLQSKMTLTDTDFGTIAIVREEVLQRFPNIRQVRLSTQSLRFRALFHVKWPLRAFLKDQRLSDSCSRSIAYIITLTGTVSNAQALTCEEYMNMVWPTTGIHLIKLIEEVIELSQISSCHRPDGASMTAETQESTLMVTVTGTKGVIAEVAEQLAWLGAALRTSAPNRGLSYCDPSIRFVGRDKANGATRPSEFSQTNNATEKEDRSAAIDDYARSYVHKFTISFTCEDAQEDIDVPGSCWCPMFGNPVMVRGFPIRQRPRHDLGLEIPLNIMGSLVCTSFVNMFYDDIYLKGFSAMLVATEQFENIVLWHLHCNRAGDHVPYLGEGAATLSPTTVVNLGKFRHVIGWCTNVLHRDISAIRACKVLRSRLQRVHAGAALEKCSISLSKVIDGGKPFVVLKKDQTIHVSRHHYHKKLAYLAENFVLFWDTKESKGWLVNGVTALLQLVVVSLQTDQDGPFSSYFHLEWSKLNEAAAPHTVTRNAALEILKSMSNLKLTVTKQEPLSESETSEQAQDGIAETFAHRVQEFYHALEKMLRYQEDVEHHDRLKTLRRPRSQLEGWDFVDLASQRDPIRPFCTTLPTVGKSWIDFLRSISVVTIFGQEFGELLRPNGAACCPAWKVVPSKRFYVAVEMADIRKIVEVHGDPQSVPKRLSNNTLWHSRGPIFKSRNCEGKNDLHTDIVQVTWPLHLAGSLPNTCHPNDQDLNFNGAVVFGYNDTFQWHWKDNGDPSPGQAPNAVDELKTSIHDSGYGSSLDFASGKTDMLADTSRSSRQALDSDSMMILGHTGNTFGSSSNYGGSHHFGDRYITNHYYPSQAAVGSITNLVELFSPWHWASLPFESTINNASQPSDEVRSTVYSVANHEQQRPSKRQRLSTKFLAKPSIYDRLDLQVEQSVTFQDASDQSHHEQSKRCCRCQTAMNVIKPASECSNCVHEFCALCGVQPSQERLITNKDNVARQSSLECREGCA</sequence>
<protein>
    <submittedName>
        <fullName evidence="1">Uncharacterized protein</fullName>
    </submittedName>
</protein>
<evidence type="ECO:0000313" key="1">
    <source>
        <dbReference type="EMBL" id="KAJ9652622.1"/>
    </source>
</evidence>
<name>A0ACC2ZY23_9EURO</name>
<organism evidence="1 2">
    <name type="scientific">Neophaeococcomyces mojaviensis</name>
    <dbReference type="NCBI Taxonomy" id="3383035"/>
    <lineage>
        <taxon>Eukaryota</taxon>
        <taxon>Fungi</taxon>
        <taxon>Dikarya</taxon>
        <taxon>Ascomycota</taxon>
        <taxon>Pezizomycotina</taxon>
        <taxon>Eurotiomycetes</taxon>
        <taxon>Chaetothyriomycetidae</taxon>
        <taxon>Chaetothyriales</taxon>
        <taxon>Chaetothyriales incertae sedis</taxon>
        <taxon>Neophaeococcomyces</taxon>
    </lineage>
</organism>
<keyword evidence="2" id="KW-1185">Reference proteome</keyword>
<accession>A0ACC2ZY23</accession>
<gene>
    <name evidence="1" type="ORF">H2198_008149</name>
</gene>
<reference evidence="1" key="1">
    <citation type="submission" date="2022-10" db="EMBL/GenBank/DDBJ databases">
        <title>Culturing micro-colonial fungi from biological soil crusts in the Mojave desert and describing Neophaeococcomyces mojavensis, and introducing the new genera and species Taxawa tesnikishii.</title>
        <authorList>
            <person name="Kurbessoian T."/>
            <person name="Stajich J.E."/>
        </authorList>
    </citation>
    <scope>NUCLEOTIDE SEQUENCE</scope>
    <source>
        <strain evidence="1">JES_112</strain>
    </source>
</reference>